<gene>
    <name evidence="1" type="ORF">J2Y00_004585</name>
</gene>
<dbReference type="Proteomes" id="UP001185331">
    <property type="component" value="Unassembled WGS sequence"/>
</dbReference>
<name>A0AAE4BQ68_9DEIO</name>
<sequence>MLNPTLIRAPQLLTLLDRHATEHPDDAKVTGLLIEGWHLFRGMVVLQG</sequence>
<protein>
    <submittedName>
        <fullName evidence="1">Uncharacterized protein</fullName>
    </submittedName>
</protein>
<comment type="caution">
    <text evidence="1">The sequence shown here is derived from an EMBL/GenBank/DDBJ whole genome shotgun (WGS) entry which is preliminary data.</text>
</comment>
<reference evidence="1" key="1">
    <citation type="submission" date="2023-07" db="EMBL/GenBank/DDBJ databases">
        <title>Sorghum-associated microbial communities from plants grown in Nebraska, USA.</title>
        <authorList>
            <person name="Schachtman D."/>
        </authorList>
    </citation>
    <scope>NUCLEOTIDE SEQUENCE</scope>
    <source>
        <strain evidence="1">BE330</strain>
    </source>
</reference>
<proteinExistence type="predicted"/>
<dbReference type="EMBL" id="JAVDQK010000020">
    <property type="protein sequence ID" value="MDR6220954.1"/>
    <property type="molecule type" value="Genomic_DNA"/>
</dbReference>
<accession>A0AAE4BQ68</accession>
<organism evidence="1 2">
    <name type="scientific">Deinococcus soli</name>
    <name type="common">ex Cha et al. 2016</name>
    <dbReference type="NCBI Taxonomy" id="1309411"/>
    <lineage>
        <taxon>Bacteria</taxon>
        <taxon>Thermotogati</taxon>
        <taxon>Deinococcota</taxon>
        <taxon>Deinococci</taxon>
        <taxon>Deinococcales</taxon>
        <taxon>Deinococcaceae</taxon>
        <taxon>Deinococcus</taxon>
    </lineage>
</organism>
<evidence type="ECO:0000313" key="2">
    <source>
        <dbReference type="Proteomes" id="UP001185331"/>
    </source>
</evidence>
<dbReference type="AlphaFoldDB" id="A0AAE4BQ68"/>
<evidence type="ECO:0000313" key="1">
    <source>
        <dbReference type="EMBL" id="MDR6220954.1"/>
    </source>
</evidence>